<dbReference type="RefSeq" id="WP_344660411.1">
    <property type="nucleotide sequence ID" value="NZ_BAAAQM010000040.1"/>
</dbReference>
<name>A0ABN2SKS5_9ACTN</name>
<dbReference type="EMBL" id="BAAAQM010000040">
    <property type="protein sequence ID" value="GAA1988375.1"/>
    <property type="molecule type" value="Genomic_DNA"/>
</dbReference>
<sequence length="96" mass="10038">MSHAWVQSAEGDLLRADEVRHLSVVEGLQAALVGGDRFLVADIGDRDVCAALARDLAAAMAEAHPSETAVAVGVRESADGWSVVTVPLRVGGPHKR</sequence>
<gene>
    <name evidence="1" type="ORF">GCM10009838_59020</name>
</gene>
<comment type="caution">
    <text evidence="1">The sequence shown here is derived from an EMBL/GenBank/DDBJ whole genome shotgun (WGS) entry which is preliminary data.</text>
</comment>
<organism evidence="1 2">
    <name type="scientific">Catenulispora subtropica</name>
    <dbReference type="NCBI Taxonomy" id="450798"/>
    <lineage>
        <taxon>Bacteria</taxon>
        <taxon>Bacillati</taxon>
        <taxon>Actinomycetota</taxon>
        <taxon>Actinomycetes</taxon>
        <taxon>Catenulisporales</taxon>
        <taxon>Catenulisporaceae</taxon>
        <taxon>Catenulispora</taxon>
    </lineage>
</organism>
<evidence type="ECO:0000313" key="2">
    <source>
        <dbReference type="Proteomes" id="UP001499854"/>
    </source>
</evidence>
<dbReference type="Proteomes" id="UP001499854">
    <property type="component" value="Unassembled WGS sequence"/>
</dbReference>
<reference evidence="1 2" key="1">
    <citation type="journal article" date="2019" name="Int. J. Syst. Evol. Microbiol.">
        <title>The Global Catalogue of Microorganisms (GCM) 10K type strain sequencing project: providing services to taxonomists for standard genome sequencing and annotation.</title>
        <authorList>
            <consortium name="The Broad Institute Genomics Platform"/>
            <consortium name="The Broad Institute Genome Sequencing Center for Infectious Disease"/>
            <person name="Wu L."/>
            <person name="Ma J."/>
        </authorList>
    </citation>
    <scope>NUCLEOTIDE SEQUENCE [LARGE SCALE GENOMIC DNA]</scope>
    <source>
        <strain evidence="1 2">JCM 16013</strain>
    </source>
</reference>
<proteinExistence type="predicted"/>
<evidence type="ECO:0000313" key="1">
    <source>
        <dbReference type="EMBL" id="GAA1988375.1"/>
    </source>
</evidence>
<protein>
    <submittedName>
        <fullName evidence="1">Uncharacterized protein</fullName>
    </submittedName>
</protein>
<accession>A0ABN2SKS5</accession>
<keyword evidence="2" id="KW-1185">Reference proteome</keyword>